<proteinExistence type="predicted"/>
<gene>
    <name evidence="3" type="ORF">DFR70_11512</name>
</gene>
<dbReference type="InterPro" id="IPR002347">
    <property type="entry name" value="SDR_fam"/>
</dbReference>
<dbReference type="SUPFAM" id="SSF51735">
    <property type="entry name" value="NAD(P)-binding Rossmann-fold domains"/>
    <property type="match status" value="1"/>
</dbReference>
<dbReference type="Gene3D" id="3.40.50.720">
    <property type="entry name" value="NAD(P)-binding Rossmann-like Domain"/>
    <property type="match status" value="1"/>
</dbReference>
<sequence>MRAAVTGATSGIGEATARRLAKAGVAVTLIGRDAERLGAARDRIAAAVPGAELTPVRADLADLDQVRALGVHLATAVRPDIVVSNAATVEGPAAAGLARMLTVNYLAPYLLLRTLATELDRARLIVIGSDPVLLAHEPVDLDDITFADPARWGEPNGLWPYYAYARLKNMKAMFVYALARRLAGTDVVVNGCHPGMIAGTGLGRDVPELGDLLRHAQEAGIVPRPGPQPGITGELAPDRLPGPDVGADTPVWLATAPEVDGVTGRFYVDRAEVRTAPHTTDAERCEQLWQRSAELVGLPIG</sequence>
<organism evidence="3 4">
    <name type="scientific">Nocardia tenerifensis</name>
    <dbReference type="NCBI Taxonomy" id="228006"/>
    <lineage>
        <taxon>Bacteria</taxon>
        <taxon>Bacillati</taxon>
        <taxon>Actinomycetota</taxon>
        <taxon>Actinomycetes</taxon>
        <taxon>Mycobacteriales</taxon>
        <taxon>Nocardiaceae</taxon>
        <taxon>Nocardia</taxon>
    </lineage>
</organism>
<comment type="caution">
    <text evidence="3">The sequence shown here is derived from an EMBL/GenBank/DDBJ whole genome shotgun (WGS) entry which is preliminary data.</text>
</comment>
<protein>
    <submittedName>
        <fullName evidence="3">NAD(P)-dependent dehydrogenase (Short-subunit alcohol dehydrogenase family)</fullName>
    </submittedName>
</protein>
<dbReference type="OrthoDB" id="3237043at2"/>
<feature type="region of interest" description="Disordered" evidence="2">
    <location>
        <begin position="220"/>
        <end position="241"/>
    </location>
</feature>
<keyword evidence="1" id="KW-0560">Oxidoreductase</keyword>
<evidence type="ECO:0000313" key="3">
    <source>
        <dbReference type="EMBL" id="PXX58040.1"/>
    </source>
</evidence>
<dbReference type="EMBL" id="QJKF01000015">
    <property type="protein sequence ID" value="PXX58040.1"/>
    <property type="molecule type" value="Genomic_DNA"/>
</dbReference>
<dbReference type="GO" id="GO:0016491">
    <property type="term" value="F:oxidoreductase activity"/>
    <property type="evidence" value="ECO:0007669"/>
    <property type="project" value="UniProtKB-KW"/>
</dbReference>
<dbReference type="Pfam" id="PF00106">
    <property type="entry name" value="adh_short"/>
    <property type="match status" value="1"/>
</dbReference>
<dbReference type="AlphaFoldDB" id="A0A318JSH2"/>
<evidence type="ECO:0000256" key="2">
    <source>
        <dbReference type="SAM" id="MobiDB-lite"/>
    </source>
</evidence>
<dbReference type="Proteomes" id="UP000247569">
    <property type="component" value="Unassembled WGS sequence"/>
</dbReference>
<reference evidence="3 4" key="1">
    <citation type="submission" date="2018-05" db="EMBL/GenBank/DDBJ databases">
        <title>Genomic Encyclopedia of Type Strains, Phase IV (KMG-IV): sequencing the most valuable type-strain genomes for metagenomic binning, comparative biology and taxonomic classification.</title>
        <authorList>
            <person name="Goeker M."/>
        </authorList>
    </citation>
    <scope>NUCLEOTIDE SEQUENCE [LARGE SCALE GENOMIC DNA]</scope>
    <source>
        <strain evidence="3 4">DSM 44704</strain>
    </source>
</reference>
<name>A0A318JSH2_9NOCA</name>
<dbReference type="PANTHER" id="PTHR43157">
    <property type="entry name" value="PHOSPHATIDYLINOSITOL-GLYCAN BIOSYNTHESIS CLASS F PROTEIN-RELATED"/>
    <property type="match status" value="1"/>
</dbReference>
<dbReference type="PRINTS" id="PR00081">
    <property type="entry name" value="GDHRDH"/>
</dbReference>
<accession>A0A318JSH2</accession>
<evidence type="ECO:0000256" key="1">
    <source>
        <dbReference type="ARBA" id="ARBA00023002"/>
    </source>
</evidence>
<dbReference type="RefSeq" id="WP_040742803.1">
    <property type="nucleotide sequence ID" value="NZ_QJKF01000015.1"/>
</dbReference>
<keyword evidence="4" id="KW-1185">Reference proteome</keyword>
<dbReference type="PANTHER" id="PTHR43157:SF31">
    <property type="entry name" value="PHOSPHATIDYLINOSITOL-GLYCAN BIOSYNTHESIS CLASS F PROTEIN"/>
    <property type="match status" value="1"/>
</dbReference>
<dbReference type="InterPro" id="IPR036291">
    <property type="entry name" value="NAD(P)-bd_dom_sf"/>
</dbReference>
<evidence type="ECO:0000313" key="4">
    <source>
        <dbReference type="Proteomes" id="UP000247569"/>
    </source>
</evidence>